<evidence type="ECO:0000259" key="5">
    <source>
        <dbReference type="PROSITE" id="PS50111"/>
    </source>
</evidence>
<proteinExistence type="inferred from homology"/>
<dbReference type="GO" id="GO:0007165">
    <property type="term" value="P:signal transduction"/>
    <property type="evidence" value="ECO:0007669"/>
    <property type="project" value="UniProtKB-KW"/>
</dbReference>
<evidence type="ECO:0000256" key="2">
    <source>
        <dbReference type="ARBA" id="ARBA00029447"/>
    </source>
</evidence>
<feature type="domain" description="HAMP" evidence="6">
    <location>
        <begin position="209"/>
        <end position="261"/>
    </location>
</feature>
<dbReference type="Pfam" id="PF12729">
    <property type="entry name" value="4HB_MCP_1"/>
    <property type="match status" value="1"/>
</dbReference>
<keyword evidence="1 3" id="KW-0807">Transducer</keyword>
<protein>
    <submittedName>
        <fullName evidence="7">MCP four helix bundle domain-containing protein</fullName>
    </submittedName>
</protein>
<dbReference type="Proteomes" id="UP000623681">
    <property type="component" value="Unassembled WGS sequence"/>
</dbReference>
<dbReference type="GO" id="GO:0016020">
    <property type="term" value="C:membrane"/>
    <property type="evidence" value="ECO:0007669"/>
    <property type="project" value="InterPro"/>
</dbReference>
<dbReference type="RefSeq" id="WP_202766090.1">
    <property type="nucleotide sequence ID" value="NZ_JAESWA010000015.1"/>
</dbReference>
<name>A0A937FEA5_9CLOT</name>
<gene>
    <name evidence="7" type="ORF">JK634_02735</name>
</gene>
<evidence type="ECO:0000256" key="4">
    <source>
        <dbReference type="SAM" id="Phobius"/>
    </source>
</evidence>
<dbReference type="SMART" id="SM00283">
    <property type="entry name" value="MA"/>
    <property type="match status" value="1"/>
</dbReference>
<dbReference type="InterPro" id="IPR024478">
    <property type="entry name" value="HlyB_4HB_MCP"/>
</dbReference>
<keyword evidence="4" id="KW-1133">Transmembrane helix</keyword>
<dbReference type="AlphaFoldDB" id="A0A937FEA5"/>
<evidence type="ECO:0000256" key="1">
    <source>
        <dbReference type="ARBA" id="ARBA00023224"/>
    </source>
</evidence>
<dbReference type="PROSITE" id="PS50111">
    <property type="entry name" value="CHEMOTAXIS_TRANSDUC_2"/>
    <property type="match status" value="1"/>
</dbReference>
<feature type="domain" description="Methyl-accepting transducer" evidence="5">
    <location>
        <begin position="280"/>
        <end position="544"/>
    </location>
</feature>
<dbReference type="Gene3D" id="6.10.340.10">
    <property type="match status" value="1"/>
</dbReference>
<dbReference type="PANTHER" id="PTHR32089">
    <property type="entry name" value="METHYL-ACCEPTING CHEMOTAXIS PROTEIN MCPB"/>
    <property type="match status" value="1"/>
</dbReference>
<sequence>MFKLLNNMKLRSLILAMSSLSLILTFSIGALGIMNMYKINSNLDTMYDQNLISISRLAAIRSSFLNIRLNATSISHSGYTQNENDLINNHDNIVKTNIASYVQDTKNPDKLEAIKELSNYYNQYINLWNKNIDSIKAGGKLSSEDAKAFGDLGDKISPLINTAMANDQATAAQVNKDSHTVFINSIYIFIILLILIVLILTMTSVILIKTIIKSSHNMINNLEAVALGDFSIELSTGNKNEFGIMESALATSVENIRTILKTINSQSEKIDSHSSNLSAVSEEMAAVTNNISTAIQETAQGTGSQAEDMQSINTILNKLGSEIECIAYSISDINLKSKNMIGLAIESSSKMRTTVTSINNMADSFNSFADKMLHLDKNVNKVNEITDLINDIADQTNLLALNAAIEAARAGEAGKGFAVVADEIRKLAEQSKSSAGQIDNITSGISSDTKIIVNTTNTMNNELNVELNSIEDATASFNNIIKQINDVIPRIDSVTNSVKNIDVEKNTIIGKITDTTAISEEIAASSEEIAASSEELNSSSEEVAVSAQELSSMTQTMVGLIKKFKL</sequence>
<keyword evidence="4" id="KW-0812">Transmembrane</keyword>
<evidence type="ECO:0000313" key="8">
    <source>
        <dbReference type="Proteomes" id="UP000623681"/>
    </source>
</evidence>
<evidence type="ECO:0000259" key="6">
    <source>
        <dbReference type="PROSITE" id="PS50885"/>
    </source>
</evidence>
<feature type="transmembrane region" description="Helical" evidence="4">
    <location>
        <begin position="186"/>
        <end position="208"/>
    </location>
</feature>
<accession>A0A937FEA5</accession>
<dbReference type="InterPro" id="IPR004089">
    <property type="entry name" value="MCPsignal_dom"/>
</dbReference>
<dbReference type="EMBL" id="JAESWA010000015">
    <property type="protein sequence ID" value="MBL4930707.1"/>
    <property type="molecule type" value="Genomic_DNA"/>
</dbReference>
<dbReference type="Pfam" id="PF00015">
    <property type="entry name" value="MCPsignal"/>
    <property type="match status" value="1"/>
</dbReference>
<dbReference type="PANTHER" id="PTHR32089:SF112">
    <property type="entry name" value="LYSOZYME-LIKE PROTEIN-RELATED"/>
    <property type="match status" value="1"/>
</dbReference>
<comment type="caution">
    <text evidence="7">The sequence shown here is derived from an EMBL/GenBank/DDBJ whole genome shotgun (WGS) entry which is preliminary data.</text>
</comment>
<dbReference type="InterPro" id="IPR003660">
    <property type="entry name" value="HAMP_dom"/>
</dbReference>
<evidence type="ECO:0000256" key="3">
    <source>
        <dbReference type="PROSITE-ProRule" id="PRU00284"/>
    </source>
</evidence>
<keyword evidence="4" id="KW-0472">Membrane</keyword>
<keyword evidence="8" id="KW-1185">Reference proteome</keyword>
<evidence type="ECO:0000313" key="7">
    <source>
        <dbReference type="EMBL" id="MBL4930707.1"/>
    </source>
</evidence>
<dbReference type="Gene3D" id="1.10.287.950">
    <property type="entry name" value="Methyl-accepting chemotaxis protein"/>
    <property type="match status" value="1"/>
</dbReference>
<comment type="similarity">
    <text evidence="2">Belongs to the methyl-accepting chemotaxis (MCP) protein family.</text>
</comment>
<reference evidence="7" key="1">
    <citation type="submission" date="2021-01" db="EMBL/GenBank/DDBJ databases">
        <title>Genome public.</title>
        <authorList>
            <person name="Liu C."/>
            <person name="Sun Q."/>
        </authorList>
    </citation>
    <scope>NUCLEOTIDE SEQUENCE</scope>
    <source>
        <strain evidence="7">YIM B02565</strain>
    </source>
</reference>
<dbReference type="PROSITE" id="PS50885">
    <property type="entry name" value="HAMP"/>
    <property type="match status" value="1"/>
</dbReference>
<organism evidence="7 8">
    <name type="scientific">Clostridium paridis</name>
    <dbReference type="NCBI Taxonomy" id="2803863"/>
    <lineage>
        <taxon>Bacteria</taxon>
        <taxon>Bacillati</taxon>
        <taxon>Bacillota</taxon>
        <taxon>Clostridia</taxon>
        <taxon>Eubacteriales</taxon>
        <taxon>Clostridiaceae</taxon>
        <taxon>Clostridium</taxon>
    </lineage>
</organism>
<dbReference type="SUPFAM" id="SSF58104">
    <property type="entry name" value="Methyl-accepting chemotaxis protein (MCP) signaling domain"/>
    <property type="match status" value="1"/>
</dbReference>